<dbReference type="RefSeq" id="WP_091565399.1">
    <property type="nucleotide sequence ID" value="NZ_FMZA01000001.1"/>
</dbReference>
<dbReference type="EMBL" id="FMZA01000001">
    <property type="protein sequence ID" value="SDB95759.1"/>
    <property type="molecule type" value="Genomic_DNA"/>
</dbReference>
<sequence length="356" mass="39922">MQFLVMLLSVLLLTSGCASSSGPVGGGTAEPLADPQATHSIKRETSSPLILQYGEKEWRLDLSRVGYDGIDPTTLDRDAFYRWFARVERAINRPPQSAHFRDRKLIPQKDGLRVERGMVDRWLDQPHAYLERPQEVPVQTWRPQVTTAMLKRIKQKQLASYTTVYDPSHRNRSHNIDLSVKAIDHQVVPVGEVFSFNRSVGVRSKARGYRPAKVIVRGEYTEGVGGGICQTSSTLYNSVERAGLRILQRVSHSKHVTYVPKGKDATVSWGGPDFVFQNQLNQPILVSATAKNGVLTVKIFGPSNTIHQSKKTKDAPKTKPDMEEVPAPEKKQSIREDAKKHRQEPLPLDRLSGTKE</sequence>
<evidence type="ECO:0000313" key="4">
    <source>
        <dbReference type="Proteomes" id="UP000199387"/>
    </source>
</evidence>
<evidence type="ECO:0000256" key="1">
    <source>
        <dbReference type="SAM" id="MobiDB-lite"/>
    </source>
</evidence>
<organism evidence="3 4">
    <name type="scientific">Melghirimyces thermohalophilus</name>
    <dbReference type="NCBI Taxonomy" id="1236220"/>
    <lineage>
        <taxon>Bacteria</taxon>
        <taxon>Bacillati</taxon>
        <taxon>Bacillota</taxon>
        <taxon>Bacilli</taxon>
        <taxon>Bacillales</taxon>
        <taxon>Thermoactinomycetaceae</taxon>
        <taxon>Melghirimyces</taxon>
    </lineage>
</organism>
<dbReference type="InterPro" id="IPR052913">
    <property type="entry name" value="Glycopeptide_resist_protein"/>
</dbReference>
<feature type="region of interest" description="Disordered" evidence="1">
    <location>
        <begin position="306"/>
        <end position="356"/>
    </location>
</feature>
<accession>A0A1G6HNC7</accession>
<evidence type="ECO:0000256" key="2">
    <source>
        <dbReference type="SAM" id="SignalP"/>
    </source>
</evidence>
<dbReference type="Pfam" id="PF04294">
    <property type="entry name" value="VanW"/>
    <property type="match status" value="1"/>
</dbReference>
<proteinExistence type="predicted"/>
<feature type="signal peptide" evidence="2">
    <location>
        <begin position="1"/>
        <end position="20"/>
    </location>
</feature>
<dbReference type="PANTHER" id="PTHR35788:SF1">
    <property type="entry name" value="EXPORTED PROTEIN"/>
    <property type="match status" value="1"/>
</dbReference>
<dbReference type="InterPro" id="IPR007391">
    <property type="entry name" value="Vancomycin_resist_VanW"/>
</dbReference>
<dbReference type="AlphaFoldDB" id="A0A1G6HNC7"/>
<dbReference type="PANTHER" id="PTHR35788">
    <property type="entry name" value="EXPORTED PROTEIN-RELATED"/>
    <property type="match status" value="1"/>
</dbReference>
<dbReference type="OrthoDB" id="9813301at2"/>
<protein>
    <submittedName>
        <fullName evidence="3">Vancomycin resistance protein YoaR, contains peptidoglycan-binding and VanW domains</fullName>
    </submittedName>
</protein>
<dbReference type="STRING" id="1236220.SAMN04488112_101109"/>
<name>A0A1G6HNC7_9BACL</name>
<dbReference type="Proteomes" id="UP000199387">
    <property type="component" value="Unassembled WGS sequence"/>
</dbReference>
<keyword evidence="2" id="KW-0732">Signal</keyword>
<feature type="chain" id="PRO_5039419466" evidence="2">
    <location>
        <begin position="21"/>
        <end position="356"/>
    </location>
</feature>
<gene>
    <name evidence="3" type="ORF">SAMN04488112_101109</name>
</gene>
<keyword evidence="4" id="KW-1185">Reference proteome</keyword>
<evidence type="ECO:0000313" key="3">
    <source>
        <dbReference type="EMBL" id="SDB95759.1"/>
    </source>
</evidence>
<reference evidence="3 4" key="1">
    <citation type="submission" date="2016-10" db="EMBL/GenBank/DDBJ databases">
        <authorList>
            <person name="de Groot N.N."/>
        </authorList>
    </citation>
    <scope>NUCLEOTIDE SEQUENCE [LARGE SCALE GENOMIC DNA]</scope>
    <source>
        <strain evidence="3 4">DSM 45514</strain>
    </source>
</reference>
<feature type="compositionally biased region" description="Basic and acidic residues" evidence="1">
    <location>
        <begin position="311"/>
        <end position="339"/>
    </location>
</feature>